<dbReference type="EMBL" id="JAVFKD010000014">
    <property type="protein sequence ID" value="KAK5989659.1"/>
    <property type="molecule type" value="Genomic_DNA"/>
</dbReference>
<accession>A0ABR0SCG6</accession>
<name>A0ABR0SCG6_9HYPO</name>
<keyword evidence="2" id="KW-1185">Reference proteome</keyword>
<organism evidence="1 2">
    <name type="scientific">Cladobotryum mycophilum</name>
    <dbReference type="NCBI Taxonomy" id="491253"/>
    <lineage>
        <taxon>Eukaryota</taxon>
        <taxon>Fungi</taxon>
        <taxon>Dikarya</taxon>
        <taxon>Ascomycota</taxon>
        <taxon>Pezizomycotina</taxon>
        <taxon>Sordariomycetes</taxon>
        <taxon>Hypocreomycetidae</taxon>
        <taxon>Hypocreales</taxon>
        <taxon>Hypocreaceae</taxon>
        <taxon>Cladobotryum</taxon>
    </lineage>
</organism>
<dbReference type="Gene3D" id="2.120.10.70">
    <property type="entry name" value="Fucose-specific lectin"/>
    <property type="match status" value="1"/>
</dbReference>
<evidence type="ECO:0000313" key="1">
    <source>
        <dbReference type="EMBL" id="KAK5989659.1"/>
    </source>
</evidence>
<evidence type="ECO:0000313" key="2">
    <source>
        <dbReference type="Proteomes" id="UP001338125"/>
    </source>
</evidence>
<sequence>MDDIAPVPWEPNRLDLFVEGTSNAVHQKSWNGSVWVPSATGWTNLGGVIMSRPAAVA</sequence>
<dbReference type="SUPFAM" id="SSF89372">
    <property type="entry name" value="Fucose-specific lectin"/>
    <property type="match status" value="1"/>
</dbReference>
<dbReference type="Proteomes" id="UP001338125">
    <property type="component" value="Unassembled WGS sequence"/>
</dbReference>
<reference evidence="1 2" key="1">
    <citation type="submission" date="2024-01" db="EMBL/GenBank/DDBJ databases">
        <title>Complete genome of Cladobotryum mycophilum ATHUM6906.</title>
        <authorList>
            <person name="Christinaki A.C."/>
            <person name="Myridakis A.I."/>
            <person name="Kouvelis V.N."/>
        </authorList>
    </citation>
    <scope>NUCLEOTIDE SEQUENCE [LARGE SCALE GENOMIC DNA]</scope>
    <source>
        <strain evidence="1 2">ATHUM6906</strain>
    </source>
</reference>
<gene>
    <name evidence="1" type="ORF">PT974_07914</name>
</gene>
<protein>
    <submittedName>
        <fullName evidence="1">Uncharacterized protein</fullName>
    </submittedName>
</protein>
<proteinExistence type="predicted"/>
<comment type="caution">
    <text evidence="1">The sequence shown here is derived from an EMBL/GenBank/DDBJ whole genome shotgun (WGS) entry which is preliminary data.</text>
</comment>